<name>A0ABR5ALY5_9BACL</name>
<dbReference type="Proteomes" id="UP000031967">
    <property type="component" value="Unassembled WGS sequence"/>
</dbReference>
<evidence type="ECO:0000313" key="1">
    <source>
        <dbReference type="EMBL" id="KIL42044.1"/>
    </source>
</evidence>
<reference evidence="1 2" key="1">
    <citation type="submission" date="2014-12" db="EMBL/GenBank/DDBJ databases">
        <title>Draft genome sequence of Paenibacillus kamchatkensis strain B-2647.</title>
        <authorList>
            <person name="Karlyshev A.V."/>
            <person name="Kudryashova E.B."/>
        </authorList>
    </citation>
    <scope>NUCLEOTIDE SEQUENCE [LARGE SCALE GENOMIC DNA]</scope>
    <source>
        <strain evidence="1 2">VKM B-2647</strain>
    </source>
</reference>
<organism evidence="1 2">
    <name type="scientific">Gordoniibacillus kamchatkensis</name>
    <dbReference type="NCBI Taxonomy" id="1590651"/>
    <lineage>
        <taxon>Bacteria</taxon>
        <taxon>Bacillati</taxon>
        <taxon>Bacillota</taxon>
        <taxon>Bacilli</taxon>
        <taxon>Bacillales</taxon>
        <taxon>Paenibacillaceae</taxon>
        <taxon>Gordoniibacillus</taxon>
    </lineage>
</organism>
<keyword evidence="2" id="KW-1185">Reference proteome</keyword>
<protein>
    <submittedName>
        <fullName evidence="1">Uncharacterized protein</fullName>
    </submittedName>
</protein>
<sequence length="72" mass="8889">MPKQNMPPKRYARERDFYENKLKRVMDELDMSYELRYDRWEGAAIDFTTPKGIRRRFERVIDKQTIHYSSDV</sequence>
<proteinExistence type="predicted"/>
<accession>A0ABR5ALY5</accession>
<evidence type="ECO:0000313" key="2">
    <source>
        <dbReference type="Proteomes" id="UP000031967"/>
    </source>
</evidence>
<dbReference type="EMBL" id="JXAK01000003">
    <property type="protein sequence ID" value="KIL42044.1"/>
    <property type="molecule type" value="Genomic_DNA"/>
</dbReference>
<gene>
    <name evidence="1" type="ORF">SD70_02330</name>
</gene>
<comment type="caution">
    <text evidence="1">The sequence shown here is derived from an EMBL/GenBank/DDBJ whole genome shotgun (WGS) entry which is preliminary data.</text>
</comment>